<name>A0A8T2VKW0_CERRI</name>
<comment type="similarity">
    <text evidence="2">Belongs to the tetraspanin (TM4SF) family.</text>
</comment>
<keyword evidence="4 6" id="KW-1133">Transmembrane helix</keyword>
<evidence type="ECO:0000313" key="7">
    <source>
        <dbReference type="EMBL" id="KAH7446205.1"/>
    </source>
</evidence>
<dbReference type="EMBL" id="CM035406">
    <property type="protein sequence ID" value="KAH7446205.1"/>
    <property type="molecule type" value="Genomic_DNA"/>
</dbReference>
<feature type="transmembrane region" description="Helical" evidence="6">
    <location>
        <begin position="125"/>
        <end position="147"/>
    </location>
</feature>
<keyword evidence="3 6" id="KW-0812">Transmembrane</keyword>
<dbReference type="AlphaFoldDB" id="A0A8T2VKW0"/>
<gene>
    <name evidence="7" type="ORF">KP509_01G045000</name>
</gene>
<feature type="transmembrane region" description="Helical" evidence="6">
    <location>
        <begin position="260"/>
        <end position="282"/>
    </location>
</feature>
<organism evidence="7 8">
    <name type="scientific">Ceratopteris richardii</name>
    <name type="common">Triangle waterfern</name>
    <dbReference type="NCBI Taxonomy" id="49495"/>
    <lineage>
        <taxon>Eukaryota</taxon>
        <taxon>Viridiplantae</taxon>
        <taxon>Streptophyta</taxon>
        <taxon>Embryophyta</taxon>
        <taxon>Tracheophyta</taxon>
        <taxon>Polypodiopsida</taxon>
        <taxon>Polypodiidae</taxon>
        <taxon>Polypodiales</taxon>
        <taxon>Pteridineae</taxon>
        <taxon>Pteridaceae</taxon>
        <taxon>Parkerioideae</taxon>
        <taxon>Ceratopteris</taxon>
    </lineage>
</organism>
<accession>A0A8T2VKW0</accession>
<dbReference type="InterPro" id="IPR044991">
    <property type="entry name" value="TET_plant"/>
</dbReference>
<evidence type="ECO:0000256" key="2">
    <source>
        <dbReference type="ARBA" id="ARBA00006840"/>
    </source>
</evidence>
<protein>
    <submittedName>
        <fullName evidence="7">Uncharacterized protein</fullName>
    </submittedName>
</protein>
<keyword evidence="8" id="KW-1185">Reference proteome</keyword>
<dbReference type="Pfam" id="PF00335">
    <property type="entry name" value="Tetraspanin"/>
    <property type="match status" value="1"/>
</dbReference>
<feature type="transmembrane region" description="Helical" evidence="6">
    <location>
        <begin position="88"/>
        <end position="113"/>
    </location>
</feature>
<comment type="caution">
    <text evidence="7">The sequence shown here is derived from an EMBL/GenBank/DDBJ whole genome shotgun (WGS) entry which is preliminary data.</text>
</comment>
<dbReference type="PANTHER" id="PTHR32191">
    <property type="entry name" value="TETRASPANIN-8-RELATED"/>
    <property type="match status" value="1"/>
</dbReference>
<evidence type="ECO:0000256" key="3">
    <source>
        <dbReference type="ARBA" id="ARBA00022692"/>
    </source>
</evidence>
<dbReference type="Proteomes" id="UP000825935">
    <property type="component" value="Chromosome 1"/>
</dbReference>
<proteinExistence type="inferred from homology"/>
<dbReference type="OrthoDB" id="1929967at2759"/>
<keyword evidence="5 6" id="KW-0472">Membrane</keyword>
<feature type="transmembrane region" description="Helical" evidence="6">
    <location>
        <begin position="47"/>
        <end position="68"/>
    </location>
</feature>
<evidence type="ECO:0000313" key="8">
    <source>
        <dbReference type="Proteomes" id="UP000825935"/>
    </source>
</evidence>
<evidence type="ECO:0000256" key="6">
    <source>
        <dbReference type="SAM" id="Phobius"/>
    </source>
</evidence>
<evidence type="ECO:0000256" key="4">
    <source>
        <dbReference type="ARBA" id="ARBA00022989"/>
    </source>
</evidence>
<dbReference type="GO" id="GO:0016020">
    <property type="term" value="C:membrane"/>
    <property type="evidence" value="ECO:0007669"/>
    <property type="project" value="UniProtKB-SubCell"/>
</dbReference>
<comment type="subcellular location">
    <subcellularLocation>
        <location evidence="1">Membrane</location>
        <topology evidence="1">Multi-pass membrane protein</topology>
    </subcellularLocation>
</comment>
<evidence type="ECO:0000256" key="5">
    <source>
        <dbReference type="ARBA" id="ARBA00023136"/>
    </source>
</evidence>
<evidence type="ECO:0000256" key="1">
    <source>
        <dbReference type="ARBA" id="ARBA00004141"/>
    </source>
</evidence>
<reference evidence="7" key="1">
    <citation type="submission" date="2021-08" db="EMBL/GenBank/DDBJ databases">
        <title>WGS assembly of Ceratopteris richardii.</title>
        <authorList>
            <person name="Marchant D.B."/>
            <person name="Chen G."/>
            <person name="Jenkins J."/>
            <person name="Shu S."/>
            <person name="Leebens-Mack J."/>
            <person name="Grimwood J."/>
            <person name="Schmutz J."/>
            <person name="Soltis P."/>
            <person name="Soltis D."/>
            <person name="Chen Z.-H."/>
        </authorList>
    </citation>
    <scope>NUCLEOTIDE SEQUENCE</scope>
    <source>
        <strain evidence="7">Whitten #5841</strain>
        <tissue evidence="7">Leaf</tissue>
    </source>
</reference>
<dbReference type="InterPro" id="IPR018499">
    <property type="entry name" value="Tetraspanin/Peripherin"/>
</dbReference>
<sequence length="288" mass="32194">MGNIPCSVARKQPLDTEKAAGLSIHDKEARTDHIRGHRRRPSATLQFQAWFLVAQYLIGAVLSLPVLISGAWTASISLHQPAERCASFMHMPILTIGTVLLLFSVFGLVLILLESIFRSPRVATLTSWLHLILLFCGVIILFCFAIFSLEVTNENLGHSVHAYGNNYTKGCCLPPSACDIQYTGAQVRNHMIMGGPYVYGVTNDYEVPHVDGHHMGIDIHAYTRDCPKWNSDPYQLCYNCDTCKAGVIQANMSRWKKIGIMYVVLVMIMVCNYALFSCYGFVREKADK</sequence>
<dbReference type="GO" id="GO:0009734">
    <property type="term" value="P:auxin-activated signaling pathway"/>
    <property type="evidence" value="ECO:0007669"/>
    <property type="project" value="InterPro"/>
</dbReference>